<keyword evidence="4" id="KW-1185">Reference proteome</keyword>
<sequence length="397" mass="43227">MSIWFTSDLHLGHDFVAHTRGFDQTAEHDDAVSDAWVAKVRAKDTVWVLGDLALANPTYALSVLAPLPGIKNLVWGNHDRGWPAHRNAHTQARPYMDVFASVQAFARRRIDGAEVMLSHFPYDGDSVMRAPQTAASRVTLVDAGPEWRPVGVEGYFANREGQVLGRFGRVLKPWIAGSGYEYIAVPTGGTGKRNVTVHSLVCTAFHGPRPDGMQVAHNDGNPTNNRAENLRWTTPADNSADRRRHGTAWASGYSRPGELNPGSKLTASEVAAIRSSTEPAHLLAGAFGVGRSAIDDIRNGRTWKNVGDKRDGDTDGRPVDRHEQYRLRDLGLPLIHGHTHSTKFLTASERGSLQLHVGFDAHRRMVSLEEVAAQLAGGTMGAAPSRRASPARSCAHT</sequence>
<evidence type="ECO:0000313" key="3">
    <source>
        <dbReference type="EMBL" id="OCI32772.1"/>
    </source>
</evidence>
<feature type="region of interest" description="Disordered" evidence="1">
    <location>
        <begin position="378"/>
        <end position="397"/>
    </location>
</feature>
<name>A0ABX2Y853_9CELL</name>
<organism evidence="3 4">
    <name type="scientific">Oerskovia enterophila</name>
    <dbReference type="NCBI Taxonomy" id="43678"/>
    <lineage>
        <taxon>Bacteria</taxon>
        <taxon>Bacillati</taxon>
        <taxon>Actinomycetota</taxon>
        <taxon>Actinomycetes</taxon>
        <taxon>Micrococcales</taxon>
        <taxon>Cellulomonadaceae</taxon>
        <taxon>Oerskovia</taxon>
    </lineage>
</organism>
<dbReference type="SUPFAM" id="SSF54060">
    <property type="entry name" value="His-Me finger endonucleases"/>
    <property type="match status" value="1"/>
</dbReference>
<protein>
    <recommendedName>
        <fullName evidence="2">HNH nuclease domain-containing protein</fullName>
    </recommendedName>
</protein>
<accession>A0ABX2Y853</accession>
<dbReference type="InterPro" id="IPR029052">
    <property type="entry name" value="Metallo-depent_PP-like"/>
</dbReference>
<gene>
    <name evidence="3" type="ORF">OERS_03640</name>
</gene>
<dbReference type="SMART" id="SM00507">
    <property type="entry name" value="HNHc"/>
    <property type="match status" value="1"/>
</dbReference>
<dbReference type="InterPro" id="IPR003615">
    <property type="entry name" value="HNH_nuc"/>
</dbReference>
<dbReference type="Pfam" id="PF00149">
    <property type="entry name" value="Metallophos"/>
    <property type="match status" value="1"/>
</dbReference>
<proteinExistence type="predicted"/>
<feature type="region of interest" description="Disordered" evidence="1">
    <location>
        <begin position="236"/>
        <end position="255"/>
    </location>
</feature>
<evidence type="ECO:0000256" key="1">
    <source>
        <dbReference type="SAM" id="MobiDB-lite"/>
    </source>
</evidence>
<evidence type="ECO:0000259" key="2">
    <source>
        <dbReference type="SMART" id="SM00507"/>
    </source>
</evidence>
<comment type="caution">
    <text evidence="3">The sequence shown here is derived from an EMBL/GenBank/DDBJ whole genome shotgun (WGS) entry which is preliminary data.</text>
</comment>
<reference evidence="3 4" key="1">
    <citation type="submission" date="2016-06" db="EMBL/GenBank/DDBJ databases">
        <title>Genome sequence of Oerskovia enterophila DSM 43852.</title>
        <authorList>
            <person name="Poehlein A."/>
            <person name="Jag V."/>
            <person name="Bengelsdorf F.R."/>
            <person name="Daniel R."/>
            <person name="Duerre P."/>
        </authorList>
    </citation>
    <scope>NUCLEOTIDE SEQUENCE [LARGE SCALE GENOMIC DNA]</scope>
    <source>
        <strain evidence="3 4">DSM 43852</strain>
    </source>
</reference>
<dbReference type="InterPro" id="IPR044925">
    <property type="entry name" value="His-Me_finger_sf"/>
</dbReference>
<dbReference type="SUPFAM" id="SSF56300">
    <property type="entry name" value="Metallo-dependent phosphatases"/>
    <property type="match status" value="1"/>
</dbReference>
<dbReference type="Proteomes" id="UP000093412">
    <property type="component" value="Unassembled WGS sequence"/>
</dbReference>
<dbReference type="Gene3D" id="3.60.21.10">
    <property type="match status" value="1"/>
</dbReference>
<feature type="domain" description="HNH nuclease" evidence="2">
    <location>
        <begin position="191"/>
        <end position="239"/>
    </location>
</feature>
<feature type="compositionally biased region" description="Low complexity" evidence="1">
    <location>
        <begin position="382"/>
        <end position="397"/>
    </location>
</feature>
<dbReference type="Pfam" id="PF13392">
    <property type="entry name" value="HNH_3"/>
    <property type="match status" value="1"/>
</dbReference>
<dbReference type="EMBL" id="MAQA01000003">
    <property type="protein sequence ID" value="OCI32772.1"/>
    <property type="molecule type" value="Genomic_DNA"/>
</dbReference>
<dbReference type="Gene3D" id="3.90.75.20">
    <property type="match status" value="1"/>
</dbReference>
<dbReference type="InterPro" id="IPR004843">
    <property type="entry name" value="Calcineurin-like_PHP"/>
</dbReference>
<evidence type="ECO:0000313" key="4">
    <source>
        <dbReference type="Proteomes" id="UP000093412"/>
    </source>
</evidence>